<protein>
    <recommendedName>
        <fullName evidence="1">Polymerase beta nucleotidyltransferase domain-containing protein</fullName>
    </recommendedName>
</protein>
<accession>A0A0G0ZGL7</accession>
<dbReference type="PANTHER" id="PTHR43852:SF4">
    <property type="entry name" value="NUCLEOTIDYLTRANSFERASE"/>
    <property type="match status" value="1"/>
</dbReference>
<proteinExistence type="predicted"/>
<dbReference type="Pfam" id="PF18765">
    <property type="entry name" value="Polbeta"/>
    <property type="match status" value="1"/>
</dbReference>
<sequence length="133" mass="15248">MIRVSMNLNEKDFEKLNKLGIECLILCGSQAQKVVNNKSDYDFLVLGPKNQKTYDILYDMLSEKINKLTDIDIVFESAAPMEFKQHAAKYGIVLYEKSSSVFADFKQKVMIEYSDFAPYRAIFSNATLARIQP</sequence>
<evidence type="ECO:0000259" key="1">
    <source>
        <dbReference type="Pfam" id="PF18765"/>
    </source>
</evidence>
<dbReference type="AlphaFoldDB" id="A0A0G0ZGL7"/>
<dbReference type="InterPro" id="IPR052930">
    <property type="entry name" value="TA_antitoxin_MntA"/>
</dbReference>
<evidence type="ECO:0000313" key="3">
    <source>
        <dbReference type="Proteomes" id="UP000034320"/>
    </source>
</evidence>
<dbReference type="SUPFAM" id="SSF81301">
    <property type="entry name" value="Nucleotidyltransferase"/>
    <property type="match status" value="1"/>
</dbReference>
<comment type="caution">
    <text evidence="2">The sequence shown here is derived from an EMBL/GenBank/DDBJ whole genome shotgun (WGS) entry which is preliminary data.</text>
</comment>
<gene>
    <name evidence="2" type="ORF">UV09_C0002G0012</name>
</gene>
<dbReference type="Proteomes" id="UP000034320">
    <property type="component" value="Unassembled WGS sequence"/>
</dbReference>
<dbReference type="InterPro" id="IPR043519">
    <property type="entry name" value="NT_sf"/>
</dbReference>
<dbReference type="EMBL" id="LCDD01000002">
    <property type="protein sequence ID" value="KKS47834.1"/>
    <property type="molecule type" value="Genomic_DNA"/>
</dbReference>
<feature type="domain" description="Polymerase beta nucleotidyltransferase" evidence="1">
    <location>
        <begin position="20"/>
        <end position="99"/>
    </location>
</feature>
<dbReference type="PANTHER" id="PTHR43852">
    <property type="entry name" value="NUCLEOTIDYLTRANSFERASE"/>
    <property type="match status" value="1"/>
</dbReference>
<reference evidence="2 3" key="1">
    <citation type="journal article" date="2015" name="Nature">
        <title>rRNA introns, odd ribosomes, and small enigmatic genomes across a large radiation of phyla.</title>
        <authorList>
            <person name="Brown C.T."/>
            <person name="Hug L.A."/>
            <person name="Thomas B.C."/>
            <person name="Sharon I."/>
            <person name="Castelle C.J."/>
            <person name="Singh A."/>
            <person name="Wilkins M.J."/>
            <person name="Williams K.H."/>
            <person name="Banfield J.F."/>
        </authorList>
    </citation>
    <scope>NUCLEOTIDE SEQUENCE [LARGE SCALE GENOMIC DNA]</scope>
</reference>
<name>A0A0G0ZGL7_9BACT</name>
<evidence type="ECO:0000313" key="2">
    <source>
        <dbReference type="EMBL" id="KKS47834.1"/>
    </source>
</evidence>
<dbReference type="Gene3D" id="3.30.460.10">
    <property type="entry name" value="Beta Polymerase, domain 2"/>
    <property type="match status" value="1"/>
</dbReference>
<organism evidence="2 3">
    <name type="scientific">Candidatus Gottesmanbacteria bacterium GW2011_GWA2_42_18</name>
    <dbReference type="NCBI Taxonomy" id="1618442"/>
    <lineage>
        <taxon>Bacteria</taxon>
        <taxon>Candidatus Gottesmaniibacteriota</taxon>
    </lineage>
</organism>
<dbReference type="InterPro" id="IPR041633">
    <property type="entry name" value="Polbeta"/>
</dbReference>